<reference evidence="6" key="1">
    <citation type="journal article" date="2020" name="Stud. Mycol.">
        <title>101 Dothideomycetes genomes: a test case for predicting lifestyles and emergence of pathogens.</title>
        <authorList>
            <person name="Haridas S."/>
            <person name="Albert R."/>
            <person name="Binder M."/>
            <person name="Bloem J."/>
            <person name="Labutti K."/>
            <person name="Salamov A."/>
            <person name="Andreopoulos B."/>
            <person name="Baker S."/>
            <person name="Barry K."/>
            <person name="Bills G."/>
            <person name="Bluhm B."/>
            <person name="Cannon C."/>
            <person name="Castanera R."/>
            <person name="Culley D."/>
            <person name="Daum C."/>
            <person name="Ezra D."/>
            <person name="Gonzalez J."/>
            <person name="Henrissat B."/>
            <person name="Kuo A."/>
            <person name="Liang C."/>
            <person name="Lipzen A."/>
            <person name="Lutzoni F."/>
            <person name="Magnuson J."/>
            <person name="Mondo S."/>
            <person name="Nolan M."/>
            <person name="Ohm R."/>
            <person name="Pangilinan J."/>
            <person name="Park H.-J."/>
            <person name="Ramirez L."/>
            <person name="Alfaro M."/>
            <person name="Sun H."/>
            <person name="Tritt A."/>
            <person name="Yoshinaga Y."/>
            <person name="Zwiers L.-H."/>
            <person name="Turgeon B."/>
            <person name="Goodwin S."/>
            <person name="Spatafora J."/>
            <person name="Crous P."/>
            <person name="Grigoriev I."/>
        </authorList>
    </citation>
    <scope>NUCLEOTIDE SEQUENCE</scope>
    <source>
        <strain evidence="6">CBS 627.86</strain>
    </source>
</reference>
<dbReference type="GO" id="GO:0005886">
    <property type="term" value="C:plasma membrane"/>
    <property type="evidence" value="ECO:0007669"/>
    <property type="project" value="TreeGrafter"/>
</dbReference>
<dbReference type="PANTHER" id="PTHR23502">
    <property type="entry name" value="MAJOR FACILITATOR SUPERFAMILY"/>
    <property type="match status" value="1"/>
</dbReference>
<evidence type="ECO:0000256" key="5">
    <source>
        <dbReference type="SAM" id="Phobius"/>
    </source>
</evidence>
<feature type="transmembrane region" description="Helical" evidence="5">
    <location>
        <begin position="466"/>
        <end position="489"/>
    </location>
</feature>
<keyword evidence="2 5" id="KW-0812">Transmembrane</keyword>
<dbReference type="Pfam" id="PF07690">
    <property type="entry name" value="MFS_1"/>
    <property type="match status" value="1"/>
</dbReference>
<feature type="transmembrane region" description="Helical" evidence="5">
    <location>
        <begin position="402"/>
        <end position="423"/>
    </location>
</feature>
<evidence type="ECO:0000256" key="4">
    <source>
        <dbReference type="ARBA" id="ARBA00023136"/>
    </source>
</evidence>
<gene>
    <name evidence="6" type="ORF">BDV96DRAFT_591599</name>
</gene>
<feature type="transmembrane region" description="Helical" evidence="5">
    <location>
        <begin position="140"/>
        <end position="163"/>
    </location>
</feature>
<protein>
    <submittedName>
        <fullName evidence="6">Major facilitator superfamily domain-containing protein</fullName>
    </submittedName>
</protein>
<comment type="subcellular location">
    <subcellularLocation>
        <location evidence="1">Membrane</location>
        <topology evidence="1">Multi-pass membrane protein</topology>
    </subcellularLocation>
</comment>
<feature type="transmembrane region" description="Helical" evidence="5">
    <location>
        <begin position="355"/>
        <end position="381"/>
    </location>
</feature>
<feature type="transmembrane region" description="Helical" evidence="5">
    <location>
        <begin position="48"/>
        <end position="69"/>
    </location>
</feature>
<evidence type="ECO:0000256" key="2">
    <source>
        <dbReference type="ARBA" id="ARBA00022692"/>
    </source>
</evidence>
<evidence type="ECO:0000256" key="1">
    <source>
        <dbReference type="ARBA" id="ARBA00004141"/>
    </source>
</evidence>
<dbReference type="EMBL" id="ML977368">
    <property type="protein sequence ID" value="KAF2105947.1"/>
    <property type="molecule type" value="Genomic_DNA"/>
</dbReference>
<feature type="transmembrane region" description="Helical" evidence="5">
    <location>
        <begin position="205"/>
        <end position="224"/>
    </location>
</feature>
<feature type="transmembrane region" description="Helical" evidence="5">
    <location>
        <begin position="116"/>
        <end position="134"/>
    </location>
</feature>
<evidence type="ECO:0000256" key="3">
    <source>
        <dbReference type="ARBA" id="ARBA00022989"/>
    </source>
</evidence>
<dbReference type="Proteomes" id="UP000799770">
    <property type="component" value="Unassembled WGS sequence"/>
</dbReference>
<dbReference type="PANTHER" id="PTHR23502:SF50">
    <property type="entry name" value="TRANSPORTER, PUTATIVE (AFU_ORTHOLOGUE AFUA_5G00430)-RELATED"/>
    <property type="match status" value="1"/>
</dbReference>
<dbReference type="InterPro" id="IPR036259">
    <property type="entry name" value="MFS_trans_sf"/>
</dbReference>
<feature type="transmembrane region" description="Helical" evidence="5">
    <location>
        <begin position="429"/>
        <end position="454"/>
    </location>
</feature>
<dbReference type="AlphaFoldDB" id="A0A6A5YHX5"/>
<proteinExistence type="predicted"/>
<evidence type="ECO:0000313" key="7">
    <source>
        <dbReference type="Proteomes" id="UP000799770"/>
    </source>
</evidence>
<dbReference type="SUPFAM" id="SSF103473">
    <property type="entry name" value="MFS general substrate transporter"/>
    <property type="match status" value="1"/>
</dbReference>
<sequence length="541" mass="60140">MSDDIELVPRTFHVGSLQISTEYDEIILQPRPSDDPNDPLNWHPYEKYWNFSCAAFYTLMVFTLIDVATPTWGPMNIELGFSYDVLRKSYAVACGSLAVGALLFIPFALKFGRRPIYILSIAALLAISIWSAEITSVVDLILVNALGFLVASLSEVLVQLTVADVFFIHQRGRMNTAYIWITYLGGNLGPLIAGYVTDSQGWRWTWRWCAIFFGITLIVFTFGYEETKFNRTVAMSDTPTASSANSESQALIDESASDSGSLQWNRWETEDTIRRRMHIDYSIPRKSYRERLSMTTTSPGALEVFFRHSYQPIIILFTIPAVGYMSLAYGMMLAWQTVMTVTLSSQMLGPPWNFSASQIGLMSLSTFVGSTIGSLICVLLSDRIILWLSCRNNGVFEPEMRLWIMIPLAPLLPIGALIFGHGLNNGWSWQIIAGARIVACVGSAPISIISITYIMDSYSEIVGDALVGLTFTRNVLSTIFVFVLSPWIAQVGIENVYITIGLSLEGQAIPDLDCGSIRVACIETIRCEENRGLSFSSAPGF</sequence>
<feature type="transmembrane region" description="Helical" evidence="5">
    <location>
        <begin position="89"/>
        <end position="109"/>
    </location>
</feature>
<keyword evidence="7" id="KW-1185">Reference proteome</keyword>
<feature type="transmembrane region" description="Helical" evidence="5">
    <location>
        <begin position="313"/>
        <end position="335"/>
    </location>
</feature>
<accession>A0A6A5YHX5</accession>
<dbReference type="Gene3D" id="1.20.1250.20">
    <property type="entry name" value="MFS general substrate transporter like domains"/>
    <property type="match status" value="1"/>
</dbReference>
<dbReference type="GO" id="GO:0022857">
    <property type="term" value="F:transmembrane transporter activity"/>
    <property type="evidence" value="ECO:0007669"/>
    <property type="project" value="InterPro"/>
</dbReference>
<keyword evidence="4 5" id="KW-0472">Membrane</keyword>
<keyword evidence="3 5" id="KW-1133">Transmembrane helix</keyword>
<dbReference type="OrthoDB" id="5215911at2759"/>
<organism evidence="6 7">
    <name type="scientific">Lophiotrema nucula</name>
    <dbReference type="NCBI Taxonomy" id="690887"/>
    <lineage>
        <taxon>Eukaryota</taxon>
        <taxon>Fungi</taxon>
        <taxon>Dikarya</taxon>
        <taxon>Ascomycota</taxon>
        <taxon>Pezizomycotina</taxon>
        <taxon>Dothideomycetes</taxon>
        <taxon>Pleosporomycetidae</taxon>
        <taxon>Pleosporales</taxon>
        <taxon>Lophiotremataceae</taxon>
        <taxon>Lophiotrema</taxon>
    </lineage>
</organism>
<dbReference type="InterPro" id="IPR011701">
    <property type="entry name" value="MFS"/>
</dbReference>
<feature type="transmembrane region" description="Helical" evidence="5">
    <location>
        <begin position="175"/>
        <end position="193"/>
    </location>
</feature>
<name>A0A6A5YHX5_9PLEO</name>
<evidence type="ECO:0000313" key="6">
    <source>
        <dbReference type="EMBL" id="KAF2105947.1"/>
    </source>
</evidence>